<dbReference type="AlphaFoldDB" id="Q0G803"/>
<accession>Q0G803</accession>
<reference evidence="2 3" key="1">
    <citation type="journal article" date="2010" name="J. Bacteriol.">
        <title>Genome sequence of Fulvimarina pelagi HTCC2506T, a Mn(II)-oxidizing alphaproteobacterium possessing an aerobic anoxygenic photosynthetic gene cluster and Xanthorhodopsin.</title>
        <authorList>
            <person name="Kang I."/>
            <person name="Oh H.M."/>
            <person name="Lim S.I."/>
            <person name="Ferriera S."/>
            <person name="Giovannoni S.J."/>
            <person name="Cho J.C."/>
        </authorList>
    </citation>
    <scope>NUCLEOTIDE SEQUENCE [LARGE SCALE GENOMIC DNA]</scope>
    <source>
        <strain evidence="2 3">HTCC2506</strain>
    </source>
</reference>
<dbReference type="HOGENOM" id="CLU_095595_0_0_5"/>
<dbReference type="InterPro" id="IPR022224">
    <property type="entry name" value="DUF3750"/>
</dbReference>
<dbReference type="STRING" id="217511.GCA_001463845_01601"/>
<evidence type="ECO:0008006" key="4">
    <source>
        <dbReference type="Google" id="ProtNLM"/>
    </source>
</evidence>
<dbReference type="RefSeq" id="WP_007066186.1">
    <property type="nucleotide sequence ID" value="NZ_DS022272.1"/>
</dbReference>
<evidence type="ECO:0000313" key="2">
    <source>
        <dbReference type="EMBL" id="EAU42211.1"/>
    </source>
</evidence>
<name>Q0G803_9HYPH</name>
<dbReference type="eggNOG" id="ENOG502Z88I">
    <property type="taxonomic scope" value="Bacteria"/>
</dbReference>
<gene>
    <name evidence="2" type="ORF">FP2506_05216</name>
</gene>
<dbReference type="EMBL" id="AATP01000001">
    <property type="protein sequence ID" value="EAU42211.1"/>
    <property type="molecule type" value="Genomic_DNA"/>
</dbReference>
<organism evidence="2 3">
    <name type="scientific">Fulvimarina pelagi HTCC2506</name>
    <dbReference type="NCBI Taxonomy" id="314231"/>
    <lineage>
        <taxon>Bacteria</taxon>
        <taxon>Pseudomonadati</taxon>
        <taxon>Pseudomonadota</taxon>
        <taxon>Alphaproteobacteria</taxon>
        <taxon>Hyphomicrobiales</taxon>
        <taxon>Aurantimonadaceae</taxon>
        <taxon>Fulvimarina</taxon>
    </lineage>
</organism>
<evidence type="ECO:0000313" key="3">
    <source>
        <dbReference type="Proteomes" id="UP000004310"/>
    </source>
</evidence>
<dbReference type="Pfam" id="PF12570">
    <property type="entry name" value="DUF3750"/>
    <property type="match status" value="1"/>
</dbReference>
<protein>
    <recommendedName>
        <fullName evidence="4">DUF3750 domain-containing protein</fullName>
    </recommendedName>
</protein>
<sequence>MRFLKTLLVLVLLVFALPSTLSAALWWVGDNPRSWREADWSSARVLPVASESPEPAVYVMAARTGGLKGAVSEHSWLVLKDAGASRYERWDVVGWGNPVRQNAYDADGRWYSNVPRIVAEVHGEEASQLIPKLRAAISEYRFSNRGDYTIFPGPNSNTFVATVLRDVPSFRAMLPPVAVGRDFPADGSLATFDAERSELRISLFGYAGLVLGPEAGFEINLFGLVAGIDPFDLSVKIPAFGTYSLT</sequence>
<dbReference type="Proteomes" id="UP000004310">
    <property type="component" value="Unassembled WGS sequence"/>
</dbReference>
<evidence type="ECO:0000256" key="1">
    <source>
        <dbReference type="SAM" id="SignalP"/>
    </source>
</evidence>
<keyword evidence="3" id="KW-1185">Reference proteome</keyword>
<feature type="signal peptide" evidence="1">
    <location>
        <begin position="1"/>
        <end position="23"/>
    </location>
</feature>
<comment type="caution">
    <text evidence="2">The sequence shown here is derived from an EMBL/GenBank/DDBJ whole genome shotgun (WGS) entry which is preliminary data.</text>
</comment>
<keyword evidence="1" id="KW-0732">Signal</keyword>
<feature type="chain" id="PRO_5004172310" description="DUF3750 domain-containing protein" evidence="1">
    <location>
        <begin position="24"/>
        <end position="246"/>
    </location>
</feature>
<proteinExistence type="predicted"/>